<comment type="caution">
    <text evidence="2">The sequence shown here is derived from an EMBL/GenBank/DDBJ whole genome shotgun (WGS) entry which is preliminary data.</text>
</comment>
<evidence type="ECO:0000313" key="2">
    <source>
        <dbReference type="EMBL" id="GLI30152.1"/>
    </source>
</evidence>
<name>A0ABQ5REV2_9MICO</name>
<dbReference type="Proteomes" id="UP001144451">
    <property type="component" value="Unassembled WGS sequence"/>
</dbReference>
<keyword evidence="3" id="KW-1185">Reference proteome</keyword>
<protein>
    <submittedName>
        <fullName evidence="2">Uncharacterized protein</fullName>
    </submittedName>
</protein>
<sequence>MTPVSRIRRPPVPPGVDGAAAGEVCDMGSSGDGGGGAGLTREASGRARAGLRARRARGVTARRLLRAGQGGASVS</sequence>
<evidence type="ECO:0000313" key="3">
    <source>
        <dbReference type="Proteomes" id="UP001144451"/>
    </source>
</evidence>
<feature type="region of interest" description="Disordered" evidence="1">
    <location>
        <begin position="1"/>
        <end position="55"/>
    </location>
</feature>
<organism evidence="2 3">
    <name type="scientific">Brachybacterium conglomeratum</name>
    <dbReference type="NCBI Taxonomy" id="47846"/>
    <lineage>
        <taxon>Bacteria</taxon>
        <taxon>Bacillati</taxon>
        <taxon>Actinomycetota</taxon>
        <taxon>Actinomycetes</taxon>
        <taxon>Micrococcales</taxon>
        <taxon>Dermabacteraceae</taxon>
        <taxon>Brachybacterium</taxon>
    </lineage>
</organism>
<dbReference type="EMBL" id="BSDQ01000001">
    <property type="protein sequence ID" value="GLI30152.1"/>
    <property type="molecule type" value="Genomic_DNA"/>
</dbReference>
<reference evidence="2" key="1">
    <citation type="submission" date="2022-12" db="EMBL/GenBank/DDBJ databases">
        <title>Reference genome sequencing for broad-spectrum identification of bacterial and archaeal isolates by mass spectrometry.</title>
        <authorList>
            <person name="Sekiguchi Y."/>
            <person name="Tourlousse D.M."/>
        </authorList>
    </citation>
    <scope>NUCLEOTIDE SEQUENCE</scope>
    <source>
        <strain evidence="2">5-2</strain>
    </source>
</reference>
<gene>
    <name evidence="2" type="ORF">BCONGLO52_09930</name>
</gene>
<evidence type="ECO:0000256" key="1">
    <source>
        <dbReference type="SAM" id="MobiDB-lite"/>
    </source>
</evidence>
<proteinExistence type="predicted"/>
<accession>A0ABQ5REV2</accession>